<gene>
    <name evidence="1" type="ORF">D9619_002373</name>
</gene>
<organism evidence="1 2">
    <name type="scientific">Psilocybe cf. subviscida</name>
    <dbReference type="NCBI Taxonomy" id="2480587"/>
    <lineage>
        <taxon>Eukaryota</taxon>
        <taxon>Fungi</taxon>
        <taxon>Dikarya</taxon>
        <taxon>Basidiomycota</taxon>
        <taxon>Agaricomycotina</taxon>
        <taxon>Agaricomycetes</taxon>
        <taxon>Agaricomycetidae</taxon>
        <taxon>Agaricales</taxon>
        <taxon>Agaricineae</taxon>
        <taxon>Strophariaceae</taxon>
        <taxon>Psilocybe</taxon>
    </lineage>
</organism>
<comment type="caution">
    <text evidence="1">The sequence shown here is derived from an EMBL/GenBank/DDBJ whole genome shotgun (WGS) entry which is preliminary data.</text>
</comment>
<reference evidence="1 2" key="1">
    <citation type="journal article" date="2020" name="ISME J.">
        <title>Uncovering the hidden diversity of litter-decomposition mechanisms in mushroom-forming fungi.</title>
        <authorList>
            <person name="Floudas D."/>
            <person name="Bentzer J."/>
            <person name="Ahren D."/>
            <person name="Johansson T."/>
            <person name="Persson P."/>
            <person name="Tunlid A."/>
        </authorList>
    </citation>
    <scope>NUCLEOTIDE SEQUENCE [LARGE SCALE GENOMIC DNA]</scope>
    <source>
        <strain evidence="1 2">CBS 101986</strain>
    </source>
</reference>
<name>A0A8H5AW08_9AGAR</name>
<proteinExistence type="predicted"/>
<keyword evidence="2" id="KW-1185">Reference proteome</keyword>
<evidence type="ECO:0000313" key="1">
    <source>
        <dbReference type="EMBL" id="KAF5311868.1"/>
    </source>
</evidence>
<sequence>MAAVLQTEHNRRPTLRASVRRLFAQASSGRSSSSSGMFAQAQNTSIHNATFNINHYGVGAPHLANRQSSSEDDADVQQYSPVYTSTVRGAQERLSSPRRESPDVYVDLLLTKGRGYPLWIPSANRSLPVLNRTLGVSIGDVGVLTPEGGFDFLFNVFLDSEHPINAAVGTPPGFIPFPQPENSSNIQQFVEWNAGSYLADASVTRIDEGSDSFKTVLRTTAAESAILMMPEDVQTTKLKSLSRLRRYFADNLEAWYTYVKHTLGHDVENGDLRLVYGCRKSSGFGIATAFNTGQTNNTQLTFSIDGSRARTSGCPYRWSHIGAAEAKAGPSALDRVDLPAQTSPQNLCLFVNTIDVRLSLDAWQHIEDLETVMVDDQYTTLGSNSMVPQYEAARQFQGGSATLEGQNIPTSGFQSQERTFHPSPILHNVLRQIIPDANFYSVCDEDWSDLLTEDVVDVQRLNDRLFENRLIINDNGLVYFSRNDETSEVENGTSTVRFCRANTAAVNNDVYQWQCIHTPQEIQQSSMLIGPEEEPPPYSFAQSEGSHFSQKAVSGSLKRKFSGEDHNRVAPIKSVGKFDTPVTAKHTSPKGLEYAIDEPSTSVLSSTLNDVV</sequence>
<dbReference type="OrthoDB" id="2662290at2759"/>
<dbReference type="EMBL" id="JAACJJ010000056">
    <property type="protein sequence ID" value="KAF5311868.1"/>
    <property type="molecule type" value="Genomic_DNA"/>
</dbReference>
<evidence type="ECO:0000313" key="2">
    <source>
        <dbReference type="Proteomes" id="UP000567179"/>
    </source>
</evidence>
<dbReference type="AlphaFoldDB" id="A0A8H5AW08"/>
<dbReference type="Proteomes" id="UP000567179">
    <property type="component" value="Unassembled WGS sequence"/>
</dbReference>
<protein>
    <submittedName>
        <fullName evidence="1">Uncharacterized protein</fullName>
    </submittedName>
</protein>
<accession>A0A8H5AW08</accession>